<dbReference type="EMBL" id="FQUX01000001">
    <property type="protein sequence ID" value="SHE67302.1"/>
    <property type="molecule type" value="Genomic_DNA"/>
</dbReference>
<gene>
    <name evidence="1" type="ORF">SAMN03080594_101946</name>
</gene>
<accession>A0A1M4VEG4</accession>
<name>A0A1M4VEG4_9FLAO</name>
<organism evidence="1 2">
    <name type="scientific">Arenibacter palladensis</name>
    <dbReference type="NCBI Taxonomy" id="237373"/>
    <lineage>
        <taxon>Bacteria</taxon>
        <taxon>Pseudomonadati</taxon>
        <taxon>Bacteroidota</taxon>
        <taxon>Flavobacteriia</taxon>
        <taxon>Flavobacteriales</taxon>
        <taxon>Flavobacteriaceae</taxon>
        <taxon>Arenibacter</taxon>
    </lineage>
</organism>
<keyword evidence="2" id="KW-1185">Reference proteome</keyword>
<dbReference type="OrthoDB" id="6120799at2"/>
<dbReference type="Gene3D" id="3.40.30.10">
    <property type="entry name" value="Glutaredoxin"/>
    <property type="match status" value="1"/>
</dbReference>
<sequence>MEQAVQKTKGELIRDSLKSSMSYLDYRLMVSNLALEGKSTGSVESQELSDYTRLNDQRMKRLDKTIKIDVNSEAKIKGVDKKTTWLVLTESWCGDAAQTLPVMNKIADLNGNISLRLVLRDDNLELMEQFLSNGAMAIPKLIAIDETTGKVTGEWGSRPSIATKMVQDYKSKYGKLTAEFKQDLQLWYNKDKGQNTVSDLLSLLFLK</sequence>
<dbReference type="Pfam" id="PF14595">
    <property type="entry name" value="Thioredoxin_9"/>
    <property type="match status" value="1"/>
</dbReference>
<dbReference type="SUPFAM" id="SSF52833">
    <property type="entry name" value="Thioredoxin-like"/>
    <property type="match status" value="1"/>
</dbReference>
<evidence type="ECO:0000313" key="1">
    <source>
        <dbReference type="EMBL" id="SHE67302.1"/>
    </source>
</evidence>
<proteinExistence type="predicted"/>
<dbReference type="Proteomes" id="UP000184406">
    <property type="component" value="Unassembled WGS sequence"/>
</dbReference>
<dbReference type="AlphaFoldDB" id="A0A1M4VEG4"/>
<protein>
    <submittedName>
        <fullName evidence="1">Thioredoxin</fullName>
    </submittedName>
</protein>
<dbReference type="InterPro" id="IPR036249">
    <property type="entry name" value="Thioredoxin-like_sf"/>
</dbReference>
<evidence type="ECO:0000313" key="2">
    <source>
        <dbReference type="Proteomes" id="UP000184406"/>
    </source>
</evidence>
<dbReference type="RefSeq" id="WP_072860512.1">
    <property type="nucleotide sequence ID" value="NZ_FQUX01000001.1"/>
</dbReference>
<reference evidence="2" key="1">
    <citation type="submission" date="2016-11" db="EMBL/GenBank/DDBJ databases">
        <authorList>
            <person name="Varghese N."/>
            <person name="Submissions S."/>
        </authorList>
    </citation>
    <scope>NUCLEOTIDE SEQUENCE [LARGE SCALE GENOMIC DNA]</scope>
    <source>
        <strain evidence="2">DSM 17539</strain>
    </source>
</reference>